<evidence type="ECO:0000256" key="1">
    <source>
        <dbReference type="ARBA" id="ARBA00004496"/>
    </source>
</evidence>
<evidence type="ECO:0000256" key="9">
    <source>
        <dbReference type="ARBA" id="ARBA00022917"/>
    </source>
</evidence>
<dbReference type="InterPro" id="IPR006195">
    <property type="entry name" value="aa-tRNA-synth_II"/>
</dbReference>
<keyword evidence="15" id="KW-1185">Reference proteome</keyword>
<dbReference type="AlphaFoldDB" id="A0A4R6IG47"/>
<organism evidence="14 15">
    <name type="scientific">Mycoplasma testudineum</name>
    <dbReference type="NCBI Taxonomy" id="244584"/>
    <lineage>
        <taxon>Bacteria</taxon>
        <taxon>Bacillati</taxon>
        <taxon>Mycoplasmatota</taxon>
        <taxon>Mollicutes</taxon>
        <taxon>Mycoplasmataceae</taxon>
        <taxon>Mycoplasma</taxon>
    </lineage>
</organism>
<dbReference type="CDD" id="cd00496">
    <property type="entry name" value="PheRS_alpha_core"/>
    <property type="match status" value="1"/>
</dbReference>
<evidence type="ECO:0000256" key="7">
    <source>
        <dbReference type="ARBA" id="ARBA00022840"/>
    </source>
</evidence>
<keyword evidence="7" id="KW-0067">ATP-binding</keyword>
<keyword evidence="4" id="KW-0436">Ligase</keyword>
<dbReference type="InterPro" id="IPR004188">
    <property type="entry name" value="Phe-tRNA_ligase_II_N"/>
</dbReference>
<evidence type="ECO:0000256" key="11">
    <source>
        <dbReference type="ARBA" id="ARBA00049255"/>
    </source>
</evidence>
<keyword evidence="9" id="KW-0648">Protein biosynthesis</keyword>
<dbReference type="PANTHER" id="PTHR11538">
    <property type="entry name" value="PHENYLALANYL-TRNA SYNTHETASE"/>
    <property type="match status" value="1"/>
</dbReference>
<dbReference type="PANTHER" id="PTHR11538:SF41">
    <property type="entry name" value="PHENYLALANINE--TRNA LIGASE, MITOCHONDRIAL"/>
    <property type="match status" value="1"/>
</dbReference>
<keyword evidence="8" id="KW-0460">Magnesium</keyword>
<dbReference type="GO" id="GO:0005524">
    <property type="term" value="F:ATP binding"/>
    <property type="evidence" value="ECO:0007669"/>
    <property type="project" value="UniProtKB-KW"/>
</dbReference>
<dbReference type="InterPro" id="IPR045864">
    <property type="entry name" value="aa-tRNA-synth_II/BPL/LPL"/>
</dbReference>
<dbReference type="GO" id="GO:0006432">
    <property type="term" value="P:phenylalanyl-tRNA aminoacylation"/>
    <property type="evidence" value="ECO:0007669"/>
    <property type="project" value="InterPro"/>
</dbReference>
<evidence type="ECO:0000259" key="13">
    <source>
        <dbReference type="PROSITE" id="PS50862"/>
    </source>
</evidence>
<keyword evidence="3" id="KW-0963">Cytoplasm</keyword>
<sequence>MNIEWEKIVTLEGLKQLKNKINSSDGPIGILKLKLKNASREQKADIGKELKEAMTFYESKYEQINKQIEAENIRFRNEKFRQDPFQNSIKKFGLHPLTLISNRIEKWFLQNGYYSAPSSHIIDDELNFEALNIPKDHPAREMQDSLYFKNDKLLRTHNTGWSIYQLQQNPNKSFSHFTIGPVYRNDIDDQTHSHQFSQCDFVSVGHFTINNLIYTLKNLLSYVMEEEVKIRMRPSFFPFTEPSVEVDMFYDNRWIEVLGAGMLHPKVLMGAKYTNSMSAFAAGIGIERLAMIKYKVKDIRDFYLNDLRFIENFK</sequence>
<dbReference type="RefSeq" id="WP_094254365.1">
    <property type="nucleotide sequence ID" value="NZ_NNCE01000001.1"/>
</dbReference>
<dbReference type="Pfam" id="PF02912">
    <property type="entry name" value="Phe_tRNA-synt_N"/>
    <property type="match status" value="1"/>
</dbReference>
<keyword evidence="5" id="KW-0479">Metal-binding</keyword>
<protein>
    <recommendedName>
        <fullName evidence="2">phenylalanine--tRNA ligase</fullName>
        <ecNumber evidence="2">6.1.1.20</ecNumber>
    </recommendedName>
</protein>
<gene>
    <name evidence="14" type="ORF">EI74_0142</name>
</gene>
<evidence type="ECO:0000256" key="4">
    <source>
        <dbReference type="ARBA" id="ARBA00022598"/>
    </source>
</evidence>
<dbReference type="EMBL" id="SNWN01000009">
    <property type="protein sequence ID" value="TDO21122.1"/>
    <property type="molecule type" value="Genomic_DNA"/>
</dbReference>
<dbReference type="SUPFAM" id="SSF55681">
    <property type="entry name" value="Class II aaRS and biotin synthetases"/>
    <property type="match status" value="1"/>
</dbReference>
<feature type="coiled-coil region" evidence="12">
    <location>
        <begin position="47"/>
        <end position="74"/>
    </location>
</feature>
<dbReference type="PROSITE" id="PS50862">
    <property type="entry name" value="AA_TRNA_LIGASE_II"/>
    <property type="match status" value="1"/>
</dbReference>
<accession>A0A4R6IG47</accession>
<evidence type="ECO:0000256" key="8">
    <source>
        <dbReference type="ARBA" id="ARBA00022842"/>
    </source>
</evidence>
<dbReference type="GO" id="GO:0004826">
    <property type="term" value="F:phenylalanine-tRNA ligase activity"/>
    <property type="evidence" value="ECO:0007669"/>
    <property type="project" value="UniProtKB-EC"/>
</dbReference>
<dbReference type="NCBIfam" id="TIGR00468">
    <property type="entry name" value="pheS"/>
    <property type="match status" value="1"/>
</dbReference>
<evidence type="ECO:0000256" key="5">
    <source>
        <dbReference type="ARBA" id="ARBA00022723"/>
    </source>
</evidence>
<evidence type="ECO:0000313" key="14">
    <source>
        <dbReference type="EMBL" id="TDO21122.1"/>
    </source>
</evidence>
<keyword evidence="6" id="KW-0547">Nucleotide-binding</keyword>
<keyword evidence="10 14" id="KW-0030">Aminoacyl-tRNA synthetase</keyword>
<dbReference type="Gene3D" id="3.30.930.10">
    <property type="entry name" value="Bira Bifunctional Protein, Domain 2"/>
    <property type="match status" value="1"/>
</dbReference>
<reference evidence="14 15" key="1">
    <citation type="submission" date="2019-03" db="EMBL/GenBank/DDBJ databases">
        <title>Genomic Encyclopedia of Archaeal and Bacterial Type Strains, Phase II (KMG-II): from individual species to whole genera.</title>
        <authorList>
            <person name="Goeker M."/>
        </authorList>
    </citation>
    <scope>NUCLEOTIDE SEQUENCE [LARGE SCALE GENOMIC DNA]</scope>
    <source>
        <strain evidence="14 15">ATCC 700618</strain>
    </source>
</reference>
<evidence type="ECO:0000313" key="15">
    <source>
        <dbReference type="Proteomes" id="UP000295518"/>
    </source>
</evidence>
<comment type="catalytic activity">
    <reaction evidence="11">
        <text>tRNA(Phe) + L-phenylalanine + ATP = L-phenylalanyl-tRNA(Phe) + AMP + diphosphate + H(+)</text>
        <dbReference type="Rhea" id="RHEA:19413"/>
        <dbReference type="Rhea" id="RHEA-COMP:9668"/>
        <dbReference type="Rhea" id="RHEA-COMP:9699"/>
        <dbReference type="ChEBI" id="CHEBI:15378"/>
        <dbReference type="ChEBI" id="CHEBI:30616"/>
        <dbReference type="ChEBI" id="CHEBI:33019"/>
        <dbReference type="ChEBI" id="CHEBI:58095"/>
        <dbReference type="ChEBI" id="CHEBI:78442"/>
        <dbReference type="ChEBI" id="CHEBI:78531"/>
        <dbReference type="ChEBI" id="CHEBI:456215"/>
        <dbReference type="EC" id="6.1.1.20"/>
    </reaction>
</comment>
<dbReference type="Proteomes" id="UP000295518">
    <property type="component" value="Unassembled WGS sequence"/>
</dbReference>
<name>A0A4R6IG47_9MOLU</name>
<dbReference type="InterPro" id="IPR002319">
    <property type="entry name" value="Phenylalanyl-tRNA_Synthase"/>
</dbReference>
<comment type="caution">
    <text evidence="14">The sequence shown here is derived from an EMBL/GenBank/DDBJ whole genome shotgun (WGS) entry which is preliminary data.</text>
</comment>
<evidence type="ECO:0000256" key="10">
    <source>
        <dbReference type="ARBA" id="ARBA00023146"/>
    </source>
</evidence>
<comment type="subcellular location">
    <subcellularLocation>
        <location evidence="1">Cytoplasm</location>
    </subcellularLocation>
</comment>
<evidence type="ECO:0000256" key="2">
    <source>
        <dbReference type="ARBA" id="ARBA00012814"/>
    </source>
</evidence>
<proteinExistence type="predicted"/>
<dbReference type="OrthoDB" id="9800719at2"/>
<dbReference type="Pfam" id="PF01409">
    <property type="entry name" value="tRNA-synt_2d"/>
    <property type="match status" value="1"/>
</dbReference>
<dbReference type="GO" id="GO:0046872">
    <property type="term" value="F:metal ion binding"/>
    <property type="evidence" value="ECO:0007669"/>
    <property type="project" value="UniProtKB-KW"/>
</dbReference>
<dbReference type="EC" id="6.1.1.20" evidence="2"/>
<dbReference type="GO" id="GO:0000049">
    <property type="term" value="F:tRNA binding"/>
    <property type="evidence" value="ECO:0007669"/>
    <property type="project" value="InterPro"/>
</dbReference>
<dbReference type="InterPro" id="IPR004529">
    <property type="entry name" value="Phe-tRNA-synth_IIc_asu"/>
</dbReference>
<keyword evidence="12" id="KW-0175">Coiled coil</keyword>
<evidence type="ECO:0000256" key="3">
    <source>
        <dbReference type="ARBA" id="ARBA00022490"/>
    </source>
</evidence>
<evidence type="ECO:0000256" key="6">
    <source>
        <dbReference type="ARBA" id="ARBA00022741"/>
    </source>
</evidence>
<feature type="domain" description="Aminoacyl-transfer RNA synthetases class-II family profile" evidence="13">
    <location>
        <begin position="177"/>
        <end position="292"/>
    </location>
</feature>
<evidence type="ECO:0000256" key="12">
    <source>
        <dbReference type="SAM" id="Coils"/>
    </source>
</evidence>
<dbReference type="GO" id="GO:0005737">
    <property type="term" value="C:cytoplasm"/>
    <property type="evidence" value="ECO:0007669"/>
    <property type="project" value="UniProtKB-SubCell"/>
</dbReference>